<dbReference type="GO" id="GO:0036104">
    <property type="term" value="P:Kdo2-lipid A biosynthetic process"/>
    <property type="evidence" value="ECO:0007669"/>
    <property type="project" value="UniProtKB-UniRule"/>
</dbReference>
<dbReference type="InterPro" id="IPR011920">
    <property type="entry name" value="Lipid_A_LpxL_LpxP"/>
</dbReference>
<dbReference type="PIRSF" id="PIRSF026649">
    <property type="entry name" value="MsbB"/>
    <property type="match status" value="1"/>
</dbReference>
<dbReference type="Proteomes" id="UP000002192">
    <property type="component" value="Chromosome"/>
</dbReference>
<dbReference type="OrthoDB" id="9803456at2"/>
<protein>
    <recommendedName>
        <fullName evidence="9">Lipid A biosynthesis acyltransferase</fullName>
        <ecNumber evidence="9">2.3.1.241</ecNumber>
    </recommendedName>
    <alternativeName>
        <fullName evidence="9">Kdo(2)-lipid IV(A) acyltransferase</fullName>
    </alternativeName>
</protein>
<keyword evidence="1 9" id="KW-1003">Cell membrane</keyword>
<dbReference type="GO" id="GO:0009245">
    <property type="term" value="P:lipid A biosynthetic process"/>
    <property type="evidence" value="ECO:0007669"/>
    <property type="project" value="InterPro"/>
</dbReference>
<evidence type="ECO:0000256" key="2">
    <source>
        <dbReference type="ARBA" id="ARBA00022519"/>
    </source>
</evidence>
<dbReference type="GO" id="GO:0008913">
    <property type="term" value="F:Kdo2-lipid IVA acyltransferase activity"/>
    <property type="evidence" value="ECO:0007669"/>
    <property type="project" value="UniProtKB-EC"/>
</dbReference>
<dbReference type="CDD" id="cd07984">
    <property type="entry name" value="LPLAT_LABLAT-like"/>
    <property type="match status" value="1"/>
</dbReference>
<dbReference type="UniPathway" id="UPA00360">
    <property type="reaction ID" value="UER00485"/>
</dbReference>
<reference evidence="10 11" key="1">
    <citation type="journal article" date="2003" name="Proc. Natl. Acad. Sci. U.S.A.">
        <title>The genome sequence of Blochmannia floridanus: comparative analysis of reduced genomes.</title>
        <authorList>
            <person name="Gil R."/>
            <person name="Silva F.J."/>
            <person name="Zientz E."/>
            <person name="Delmotte F."/>
            <person name="Gonzalez-Candelas F."/>
            <person name="Latorre A."/>
            <person name="Rausell C."/>
            <person name="Kramerbeek J."/>
            <person name="Gadau J."/>
            <person name="Hoelldobler B."/>
            <person name="van Ham R.C.H.J."/>
            <person name="Gross R."/>
            <person name="Moya A."/>
        </authorList>
    </citation>
    <scope>NUCLEOTIDE SEQUENCE [LARGE SCALE GENOMIC DNA]</scope>
</reference>
<dbReference type="GO" id="GO:0005886">
    <property type="term" value="C:plasma membrane"/>
    <property type="evidence" value="ECO:0007669"/>
    <property type="project" value="UniProtKB-SubCell"/>
</dbReference>
<dbReference type="Pfam" id="PF03279">
    <property type="entry name" value="Lip_A_acyltrans"/>
    <property type="match status" value="1"/>
</dbReference>
<keyword evidence="6 9" id="KW-1133">Transmembrane helix</keyword>
<dbReference type="HOGENOM" id="CLU_049421_1_1_6"/>
<evidence type="ECO:0000256" key="7">
    <source>
        <dbReference type="ARBA" id="ARBA00023136"/>
    </source>
</evidence>
<keyword evidence="11" id="KW-1185">Reference proteome</keyword>
<dbReference type="EMBL" id="BX248583">
    <property type="protein sequence ID" value="CAD83477.1"/>
    <property type="molecule type" value="Genomic_DNA"/>
</dbReference>
<evidence type="ECO:0000256" key="6">
    <source>
        <dbReference type="ARBA" id="ARBA00022989"/>
    </source>
</evidence>
<dbReference type="UniPathway" id="UPA00030"/>
<comment type="similarity">
    <text evidence="9">Belongs to the LpxL/LpxM/LpxP family.</text>
</comment>
<sequence length="308" mass="35895">MERLPIFKFSLLMPRFWIIWLGIAILYIIVLLPYPVIYYLGINIGRAMKYIMLYRVQIIRKNLDLCFPHLTDSEKKTLLNKNCESMGMGIFETGMAWFWPEYRIKRWFTINGFKHIIQAKKQKTGILLLGMHFLTLELGARILGILNPGIGVYRPNNNPLLDWIQTKGRLKSNKKMINRTNIKSVVSALKNGEIIWYAPDHDYGYKNSVFVPLFNVPNAASTIGTYILTKIAKPAVIPFIPRRLPKALGYELLIFPNKNNKISLKTRIITIQHINKLIEQIILLAPEQYMWLHRRFKTRPPGESSFYS</sequence>
<keyword evidence="2 9" id="KW-0997">Cell inner membrane</keyword>
<evidence type="ECO:0000256" key="3">
    <source>
        <dbReference type="ARBA" id="ARBA00022679"/>
    </source>
</evidence>
<evidence type="ECO:0000313" key="11">
    <source>
        <dbReference type="Proteomes" id="UP000002192"/>
    </source>
</evidence>
<dbReference type="InterPro" id="IPR004960">
    <property type="entry name" value="LipA_acyltrans"/>
</dbReference>
<evidence type="ECO:0000256" key="9">
    <source>
        <dbReference type="HAMAP-Rule" id="MF_01942"/>
    </source>
</evidence>
<dbReference type="PANTHER" id="PTHR30606:SF9">
    <property type="entry name" value="LIPID A BIOSYNTHESIS LAUROYLTRANSFERASE"/>
    <property type="match status" value="1"/>
</dbReference>
<keyword evidence="5 9" id="KW-0448">Lipopolysaccharide biosynthesis</keyword>
<dbReference type="EC" id="2.3.1.241" evidence="9"/>
<dbReference type="NCBIfam" id="NF005340">
    <property type="entry name" value="PRK06860.1"/>
    <property type="match status" value="1"/>
</dbReference>
<dbReference type="KEGG" id="bfl:Bfl411"/>
<feature type="short sequence motif" description="HXXXXD motif" evidence="9">
    <location>
        <begin position="132"/>
        <end position="137"/>
    </location>
</feature>
<organism evidence="10 11">
    <name type="scientific">Blochmanniella floridana</name>
    <dbReference type="NCBI Taxonomy" id="203907"/>
    <lineage>
        <taxon>Bacteria</taxon>
        <taxon>Pseudomonadati</taxon>
        <taxon>Pseudomonadota</taxon>
        <taxon>Gammaproteobacteria</taxon>
        <taxon>Enterobacterales</taxon>
        <taxon>Enterobacteriaceae</taxon>
        <taxon>ant endosymbionts</taxon>
        <taxon>Candidatus Blochmanniella</taxon>
    </lineage>
</organism>
<evidence type="ECO:0000256" key="5">
    <source>
        <dbReference type="ARBA" id="ARBA00022985"/>
    </source>
</evidence>
<keyword evidence="4 9" id="KW-0812">Transmembrane</keyword>
<accession>Q7VR13</accession>
<evidence type="ECO:0000313" key="10">
    <source>
        <dbReference type="EMBL" id="CAD83477.1"/>
    </source>
</evidence>
<proteinExistence type="inferred from homology"/>
<gene>
    <name evidence="10" type="primary">htrB</name>
    <name evidence="9" type="synonym">lpxL</name>
    <name evidence="10" type="ordered locus">Bfl411</name>
</gene>
<comment type="pathway">
    <text evidence="9">Bacterial outer membrane biogenesis; lipopolysaccharide biosynthesis.</text>
</comment>
<comment type="pathway">
    <text evidence="9">Glycolipid biosynthesis; KDO(2)-lipid A biosynthesis; KDO(2)-lipid A from CMP-3-deoxy-D-manno-octulosonate and lipid IV(A): step 3/4.</text>
</comment>
<comment type="function">
    <text evidence="9">Catalyzes the transfer of an acyl chain from an acyl-[acyl-carrier-protein] (ACP) to a Kdo(2)-lipid IV(A) to form a Kdo(2)-(acyl)-lipid IV(A).</text>
</comment>
<comment type="subcellular location">
    <subcellularLocation>
        <location evidence="9">Cell inner membrane</location>
        <topology evidence="9">Single-pass membrane protein</topology>
    </subcellularLocation>
</comment>
<comment type="catalytic activity">
    <reaction evidence="9">
        <text>an alpha-Kdo-(2-&gt;4)-alpha-Kdo-(2-&gt;6)-lipid IVA + a fatty acyl-[ACP] = an alpha-Kdo-(2-&gt;4)-alpha-Kdo-(2-&gt;6)-(acyl)-lipid IVA + holo-[ACP]</text>
        <dbReference type="Rhea" id="RHEA:69396"/>
        <dbReference type="Rhea" id="RHEA-COMP:9685"/>
        <dbReference type="Rhea" id="RHEA-COMP:14125"/>
        <dbReference type="ChEBI" id="CHEBI:64479"/>
        <dbReference type="ChEBI" id="CHEBI:138651"/>
        <dbReference type="ChEBI" id="CHEBI:176429"/>
        <dbReference type="ChEBI" id="CHEBI:176430"/>
        <dbReference type="EC" id="2.3.1.241"/>
    </reaction>
</comment>
<evidence type="ECO:0000256" key="1">
    <source>
        <dbReference type="ARBA" id="ARBA00022475"/>
    </source>
</evidence>
<evidence type="ECO:0000256" key="4">
    <source>
        <dbReference type="ARBA" id="ARBA00022692"/>
    </source>
</evidence>
<evidence type="ECO:0000256" key="8">
    <source>
        <dbReference type="ARBA" id="ARBA00023315"/>
    </source>
</evidence>
<dbReference type="GO" id="GO:0009103">
    <property type="term" value="P:lipopolysaccharide biosynthetic process"/>
    <property type="evidence" value="ECO:0007669"/>
    <property type="project" value="UniProtKB-UniRule"/>
</dbReference>
<dbReference type="STRING" id="203907.Bfl411"/>
<feature type="transmembrane region" description="Helical" evidence="9">
    <location>
        <begin position="17"/>
        <end position="40"/>
    </location>
</feature>
<name>Q7VR13_BLOFL</name>
<dbReference type="NCBIfam" id="TIGR02207">
    <property type="entry name" value="lipid_A_htrB"/>
    <property type="match status" value="1"/>
</dbReference>
<keyword evidence="8 9" id="KW-0012">Acyltransferase</keyword>
<keyword evidence="7 9" id="KW-0472">Membrane</keyword>
<dbReference type="eggNOG" id="COG1560">
    <property type="taxonomic scope" value="Bacteria"/>
</dbReference>
<dbReference type="AlphaFoldDB" id="Q7VR13"/>
<dbReference type="HAMAP" id="MF_01942">
    <property type="entry name" value="Lipid_A_LpxL_LpxP"/>
    <property type="match status" value="1"/>
</dbReference>
<dbReference type="PANTHER" id="PTHR30606">
    <property type="entry name" value="LIPID A BIOSYNTHESIS LAUROYL ACYLTRANSFERASE"/>
    <property type="match status" value="1"/>
</dbReference>
<keyword evidence="3 9" id="KW-0808">Transferase</keyword>